<comment type="caution">
    <text evidence="2">The sequence shown here is derived from an EMBL/GenBank/DDBJ whole genome shotgun (WGS) entry which is preliminary data.</text>
</comment>
<evidence type="ECO:0000256" key="1">
    <source>
        <dbReference type="SAM" id="MobiDB-lite"/>
    </source>
</evidence>
<dbReference type="Proteomes" id="UP001066276">
    <property type="component" value="Chromosome 3_1"/>
</dbReference>
<gene>
    <name evidence="2" type="ORF">NDU88_005825</name>
</gene>
<proteinExistence type="predicted"/>
<evidence type="ECO:0000313" key="2">
    <source>
        <dbReference type="EMBL" id="KAJ1189074.1"/>
    </source>
</evidence>
<organism evidence="2 3">
    <name type="scientific">Pleurodeles waltl</name>
    <name type="common">Iberian ribbed newt</name>
    <dbReference type="NCBI Taxonomy" id="8319"/>
    <lineage>
        <taxon>Eukaryota</taxon>
        <taxon>Metazoa</taxon>
        <taxon>Chordata</taxon>
        <taxon>Craniata</taxon>
        <taxon>Vertebrata</taxon>
        <taxon>Euteleostomi</taxon>
        <taxon>Amphibia</taxon>
        <taxon>Batrachia</taxon>
        <taxon>Caudata</taxon>
        <taxon>Salamandroidea</taxon>
        <taxon>Salamandridae</taxon>
        <taxon>Pleurodelinae</taxon>
        <taxon>Pleurodeles</taxon>
    </lineage>
</organism>
<keyword evidence="3" id="KW-1185">Reference proteome</keyword>
<name>A0AAV7UKL5_PLEWA</name>
<evidence type="ECO:0000313" key="3">
    <source>
        <dbReference type="Proteomes" id="UP001066276"/>
    </source>
</evidence>
<protein>
    <submittedName>
        <fullName evidence="2">Uncharacterized protein</fullName>
    </submittedName>
</protein>
<accession>A0AAV7UKL5</accession>
<dbReference type="AlphaFoldDB" id="A0AAV7UKL5"/>
<feature type="region of interest" description="Disordered" evidence="1">
    <location>
        <begin position="49"/>
        <end position="75"/>
    </location>
</feature>
<dbReference type="EMBL" id="JANPWB010000005">
    <property type="protein sequence ID" value="KAJ1189074.1"/>
    <property type="molecule type" value="Genomic_DNA"/>
</dbReference>
<feature type="compositionally biased region" description="Polar residues" evidence="1">
    <location>
        <begin position="65"/>
        <end position="75"/>
    </location>
</feature>
<reference evidence="2" key="1">
    <citation type="journal article" date="2022" name="bioRxiv">
        <title>Sequencing and chromosome-scale assembly of the giantPleurodeles waltlgenome.</title>
        <authorList>
            <person name="Brown T."/>
            <person name="Elewa A."/>
            <person name="Iarovenko S."/>
            <person name="Subramanian E."/>
            <person name="Araus A.J."/>
            <person name="Petzold A."/>
            <person name="Susuki M."/>
            <person name="Suzuki K.-i.T."/>
            <person name="Hayashi T."/>
            <person name="Toyoda A."/>
            <person name="Oliveira C."/>
            <person name="Osipova E."/>
            <person name="Leigh N.D."/>
            <person name="Simon A."/>
            <person name="Yun M.H."/>
        </authorList>
    </citation>
    <scope>NUCLEOTIDE SEQUENCE</scope>
    <source>
        <strain evidence="2">20211129_DDA</strain>
        <tissue evidence="2">Liver</tissue>
    </source>
</reference>
<sequence length="75" mass="8582">MWTPTRSIPPYPWGTSAAVVSTRIHTGQEPISRDLRVTCGLVKPFAPYTGWTGEKEKRRPRRGTQWCQTGQRQEP</sequence>